<keyword evidence="3" id="KW-0813">Transport</keyword>
<evidence type="ECO:0000256" key="3">
    <source>
        <dbReference type="ARBA" id="ARBA00022448"/>
    </source>
</evidence>
<organism evidence="7 8">
    <name type="scientific">Brachybacterium halotolerans</name>
    <dbReference type="NCBI Taxonomy" id="2795215"/>
    <lineage>
        <taxon>Bacteria</taxon>
        <taxon>Bacillati</taxon>
        <taxon>Actinomycetota</taxon>
        <taxon>Actinomycetes</taxon>
        <taxon>Micrococcales</taxon>
        <taxon>Dermabacteraceae</taxon>
        <taxon>Brachybacterium</taxon>
    </lineage>
</organism>
<gene>
    <name evidence="7" type="ORF">I8D64_03365</name>
</gene>
<proteinExistence type="inferred from homology"/>
<dbReference type="EMBL" id="JAEDAJ010000001">
    <property type="protein sequence ID" value="MBK0330434.1"/>
    <property type="molecule type" value="Genomic_DNA"/>
</dbReference>
<dbReference type="Proteomes" id="UP000612352">
    <property type="component" value="Unassembled WGS sequence"/>
</dbReference>
<sequence length="336" mass="35036">MLTRRSLFATGLALGSVGLLAACGGSDDSSSSGSGSGSDAGGADGAFPVTISTLFGDVEVSEKPTRVVALGWGDAETALSLGVQPVGASDWIAFGGEGVGPWAKGMYDKAPTIIETLEPDFEAIAALEPDLILDVKSSGDKDRYKRLSQIATTVGVPKDGANYLGSPKEQLAMIGRALGATAKADELQKGLDEKFSKVADAHPDWKGKSVTVATRTSEGWGAYIEGETRLGFLQNLGFTQSKKIAALPTGDSGFSVSISAEQLDELDADLIVAFPIYIETTEITDDKQWNQIPAVADGRDVVVNGDLQSAFSLGTVLAQEYALKQLPDKIEKALGS</sequence>
<dbReference type="PROSITE" id="PS51257">
    <property type="entry name" value="PROKAR_LIPOPROTEIN"/>
    <property type="match status" value="1"/>
</dbReference>
<evidence type="ECO:0000259" key="6">
    <source>
        <dbReference type="PROSITE" id="PS50983"/>
    </source>
</evidence>
<comment type="subcellular location">
    <subcellularLocation>
        <location evidence="1">Cell envelope</location>
    </subcellularLocation>
</comment>
<dbReference type="InterPro" id="IPR051313">
    <property type="entry name" value="Bact_iron-sidero_bind"/>
</dbReference>
<dbReference type="PANTHER" id="PTHR30532">
    <property type="entry name" value="IRON III DICITRATE-BINDING PERIPLASMIC PROTEIN"/>
    <property type="match status" value="1"/>
</dbReference>
<dbReference type="Pfam" id="PF01497">
    <property type="entry name" value="Peripla_BP_2"/>
    <property type="match status" value="1"/>
</dbReference>
<dbReference type="InterPro" id="IPR002491">
    <property type="entry name" value="ABC_transptr_periplasmic_BD"/>
</dbReference>
<dbReference type="Gene3D" id="3.40.50.1980">
    <property type="entry name" value="Nitrogenase molybdenum iron protein domain"/>
    <property type="match status" value="2"/>
</dbReference>
<name>A0ABS1B738_9MICO</name>
<dbReference type="PROSITE" id="PS50983">
    <property type="entry name" value="FE_B12_PBP"/>
    <property type="match status" value="1"/>
</dbReference>
<feature type="chain" id="PRO_5045912502" evidence="5">
    <location>
        <begin position="22"/>
        <end position="336"/>
    </location>
</feature>
<feature type="signal peptide" evidence="5">
    <location>
        <begin position="1"/>
        <end position="21"/>
    </location>
</feature>
<dbReference type="CDD" id="cd01146">
    <property type="entry name" value="FhuD"/>
    <property type="match status" value="1"/>
</dbReference>
<dbReference type="RefSeq" id="WP_200501047.1">
    <property type="nucleotide sequence ID" value="NZ_JAEDAJ010000001.1"/>
</dbReference>
<comment type="caution">
    <text evidence="7">The sequence shown here is derived from an EMBL/GenBank/DDBJ whole genome shotgun (WGS) entry which is preliminary data.</text>
</comment>
<comment type="similarity">
    <text evidence="2">Belongs to the bacterial solute-binding protein 8 family.</text>
</comment>
<dbReference type="PANTHER" id="PTHR30532:SF24">
    <property type="entry name" value="FERRIC ENTEROBACTIN-BINDING PERIPLASMIC PROTEIN FEPB"/>
    <property type="match status" value="1"/>
</dbReference>
<keyword evidence="8" id="KW-1185">Reference proteome</keyword>
<accession>A0ABS1B738</accession>
<evidence type="ECO:0000256" key="5">
    <source>
        <dbReference type="SAM" id="SignalP"/>
    </source>
</evidence>
<feature type="domain" description="Fe/B12 periplasmic-binding" evidence="6">
    <location>
        <begin position="66"/>
        <end position="334"/>
    </location>
</feature>
<evidence type="ECO:0000313" key="8">
    <source>
        <dbReference type="Proteomes" id="UP000612352"/>
    </source>
</evidence>
<evidence type="ECO:0000256" key="4">
    <source>
        <dbReference type="ARBA" id="ARBA00022729"/>
    </source>
</evidence>
<protein>
    <submittedName>
        <fullName evidence="7">Iron-siderophore ABC transporter substrate-binding protein</fullName>
    </submittedName>
</protein>
<keyword evidence="4 5" id="KW-0732">Signal</keyword>
<reference evidence="7 8" key="1">
    <citation type="submission" date="2020-12" db="EMBL/GenBank/DDBJ databases">
        <title>Brachybacterium sp. MASK1Z-5, whole genome shotgun sequence.</title>
        <authorList>
            <person name="Tuo L."/>
        </authorList>
    </citation>
    <scope>NUCLEOTIDE SEQUENCE [LARGE SCALE GENOMIC DNA]</scope>
    <source>
        <strain evidence="7 8">MASK1Z-5</strain>
    </source>
</reference>
<evidence type="ECO:0000256" key="1">
    <source>
        <dbReference type="ARBA" id="ARBA00004196"/>
    </source>
</evidence>
<evidence type="ECO:0000313" key="7">
    <source>
        <dbReference type="EMBL" id="MBK0330434.1"/>
    </source>
</evidence>
<evidence type="ECO:0000256" key="2">
    <source>
        <dbReference type="ARBA" id="ARBA00008814"/>
    </source>
</evidence>
<dbReference type="SUPFAM" id="SSF53807">
    <property type="entry name" value="Helical backbone' metal receptor"/>
    <property type="match status" value="1"/>
</dbReference>